<evidence type="ECO:0000313" key="2">
    <source>
        <dbReference type="EMBL" id="KAJ5300044.1"/>
    </source>
</evidence>
<accession>A0A9W9PMW4</accession>
<proteinExistence type="predicted"/>
<feature type="region of interest" description="Disordered" evidence="1">
    <location>
        <begin position="1"/>
        <end position="98"/>
    </location>
</feature>
<reference evidence="2" key="1">
    <citation type="submission" date="2022-12" db="EMBL/GenBank/DDBJ databases">
        <authorList>
            <person name="Petersen C."/>
        </authorList>
    </citation>
    <scope>NUCLEOTIDE SEQUENCE</scope>
    <source>
        <strain evidence="2">IBT 21472</strain>
    </source>
</reference>
<feature type="region of interest" description="Disordered" evidence="1">
    <location>
        <begin position="157"/>
        <end position="207"/>
    </location>
</feature>
<evidence type="ECO:0000313" key="3">
    <source>
        <dbReference type="Proteomes" id="UP001147746"/>
    </source>
</evidence>
<dbReference type="Proteomes" id="UP001147746">
    <property type="component" value="Unassembled WGS sequence"/>
</dbReference>
<sequence length="238" mass="25839">MGRRGPAAIYATRAEKNTARRDRYQRRRREGPHLSQECQSSVARASQTQLEQDVRDPQEPTPDGDSSPRSKSAPKRETAPDTLDVRPVLDPQPLLEGSLPLSNDIGFMADGSGVFDFDGENAQHQVEPITNNRPSAETILPVGDEPTEAITLINEHETDPFDISDMLADSDSDVSADSAYGSGGSDDEGSYSDQSSSEPENPDSLGVQLARQILQFQGCCPIPWGCEHPTTMPTLGFP</sequence>
<name>A0A9W9PMW4_9EURO</name>
<dbReference type="EMBL" id="JAPZBO010000010">
    <property type="protein sequence ID" value="KAJ5300044.1"/>
    <property type="molecule type" value="Genomic_DNA"/>
</dbReference>
<dbReference type="AlphaFoldDB" id="A0A9W9PMW4"/>
<keyword evidence="3" id="KW-1185">Reference proteome</keyword>
<feature type="compositionally biased region" description="Polar residues" evidence="1">
    <location>
        <begin position="36"/>
        <end position="51"/>
    </location>
</feature>
<evidence type="ECO:0000256" key="1">
    <source>
        <dbReference type="SAM" id="MobiDB-lite"/>
    </source>
</evidence>
<feature type="compositionally biased region" description="Basic and acidic residues" evidence="1">
    <location>
        <begin position="13"/>
        <end position="22"/>
    </location>
</feature>
<organism evidence="2 3">
    <name type="scientific">Penicillium atrosanguineum</name>
    <dbReference type="NCBI Taxonomy" id="1132637"/>
    <lineage>
        <taxon>Eukaryota</taxon>
        <taxon>Fungi</taxon>
        <taxon>Dikarya</taxon>
        <taxon>Ascomycota</taxon>
        <taxon>Pezizomycotina</taxon>
        <taxon>Eurotiomycetes</taxon>
        <taxon>Eurotiomycetidae</taxon>
        <taxon>Eurotiales</taxon>
        <taxon>Aspergillaceae</taxon>
        <taxon>Penicillium</taxon>
    </lineage>
</organism>
<comment type="caution">
    <text evidence="2">The sequence shown here is derived from an EMBL/GenBank/DDBJ whole genome shotgun (WGS) entry which is preliminary data.</text>
</comment>
<reference evidence="2" key="2">
    <citation type="journal article" date="2023" name="IMA Fungus">
        <title>Comparative genomic study of the Penicillium genus elucidates a diverse pangenome and 15 lateral gene transfer events.</title>
        <authorList>
            <person name="Petersen C."/>
            <person name="Sorensen T."/>
            <person name="Nielsen M.R."/>
            <person name="Sondergaard T.E."/>
            <person name="Sorensen J.L."/>
            <person name="Fitzpatrick D.A."/>
            <person name="Frisvad J.C."/>
            <person name="Nielsen K.L."/>
        </authorList>
    </citation>
    <scope>NUCLEOTIDE SEQUENCE</scope>
    <source>
        <strain evidence="2">IBT 21472</strain>
    </source>
</reference>
<gene>
    <name evidence="2" type="ORF">N7476_011601</name>
</gene>
<protein>
    <submittedName>
        <fullName evidence="2">Uncharacterized protein</fullName>
    </submittedName>
</protein>